<feature type="transmembrane region" description="Helical" evidence="2">
    <location>
        <begin position="68"/>
        <end position="90"/>
    </location>
</feature>
<proteinExistence type="predicted"/>
<evidence type="ECO:0000313" key="3">
    <source>
        <dbReference type="EMBL" id="UNZ03249.1"/>
    </source>
</evidence>
<gene>
    <name evidence="3" type="ORF">SRIMR7_13925</name>
</gene>
<feature type="transmembrane region" description="Helical" evidence="2">
    <location>
        <begin position="174"/>
        <end position="193"/>
    </location>
</feature>
<name>A0ABY3Z444_STRRM</name>
<dbReference type="EMBL" id="CP094298">
    <property type="protein sequence ID" value="UNZ03249.1"/>
    <property type="molecule type" value="Genomic_DNA"/>
</dbReference>
<dbReference type="Proteomes" id="UP000829494">
    <property type="component" value="Chromosome"/>
</dbReference>
<keyword evidence="2" id="KW-1133">Transmembrane helix</keyword>
<protein>
    <submittedName>
        <fullName evidence="3">Uncharacterized protein</fullName>
    </submittedName>
</protein>
<feature type="region of interest" description="Disordered" evidence="1">
    <location>
        <begin position="311"/>
        <end position="338"/>
    </location>
</feature>
<keyword evidence="2" id="KW-0812">Transmembrane</keyword>
<keyword evidence="2" id="KW-0472">Membrane</keyword>
<sequence length="338" mass="35527">MRGQGVGHVMGRRRARARGAGGFAVLLCASLALPCAAWIARDVWVAESAADIWWLWAGEPVRPQESPVWATTLLDPLLGLGYLCTAAAVLRRSPSANCALTAMAAATLLFRLPLLRTLGAERLSGQEPGVREGAMVTAGAALLLSVLLLITASAGRDRTGRPPGRLRLGPAAPAALLLGGAGLALAGWQAYWIREMGWPLYRDSVIGNTGVFRALLQPPPNWYLLSLVLLALVSAVGVAQRAVSMRPLGMLTAALLLAHGTARLTAEQRAGLLGRFSALPASRQLDVTTWTFVALAGLVALFALTRPADSARPRGSEAGQMPPGFTPPAPPSKLPPNW</sequence>
<evidence type="ECO:0000256" key="1">
    <source>
        <dbReference type="SAM" id="MobiDB-lite"/>
    </source>
</evidence>
<feature type="transmembrane region" description="Helical" evidence="2">
    <location>
        <begin position="285"/>
        <end position="304"/>
    </location>
</feature>
<feature type="transmembrane region" description="Helical" evidence="2">
    <location>
        <begin position="20"/>
        <end position="40"/>
    </location>
</feature>
<organism evidence="3 4">
    <name type="scientific">Streptomyces rimosus subsp. rimosus</name>
    <dbReference type="NCBI Taxonomy" id="132474"/>
    <lineage>
        <taxon>Bacteria</taxon>
        <taxon>Bacillati</taxon>
        <taxon>Actinomycetota</taxon>
        <taxon>Actinomycetes</taxon>
        <taxon>Kitasatosporales</taxon>
        <taxon>Streptomycetaceae</taxon>
        <taxon>Streptomyces</taxon>
    </lineage>
</organism>
<accession>A0ABY3Z444</accession>
<feature type="compositionally biased region" description="Pro residues" evidence="1">
    <location>
        <begin position="324"/>
        <end position="338"/>
    </location>
</feature>
<feature type="transmembrane region" description="Helical" evidence="2">
    <location>
        <begin position="222"/>
        <end position="239"/>
    </location>
</feature>
<evidence type="ECO:0000256" key="2">
    <source>
        <dbReference type="SAM" id="Phobius"/>
    </source>
</evidence>
<keyword evidence="4" id="KW-1185">Reference proteome</keyword>
<feature type="transmembrane region" description="Helical" evidence="2">
    <location>
        <begin position="134"/>
        <end position="154"/>
    </location>
</feature>
<evidence type="ECO:0000313" key="4">
    <source>
        <dbReference type="Proteomes" id="UP000829494"/>
    </source>
</evidence>
<reference evidence="3 4" key="1">
    <citation type="submission" date="2022-03" db="EMBL/GenBank/DDBJ databases">
        <title>Complete genome of Streptomyces rimosus ssp. rimosus R7 (=ATCC 10970).</title>
        <authorList>
            <person name="Beganovic S."/>
            <person name="Ruckert C."/>
            <person name="Busche T."/>
            <person name="Kalinowski J."/>
            <person name="Wittmann C."/>
        </authorList>
    </citation>
    <scope>NUCLEOTIDE SEQUENCE [LARGE SCALE GENOMIC DNA]</scope>
    <source>
        <strain evidence="3 4">R7</strain>
    </source>
</reference>